<dbReference type="PROSITE" id="PS51257">
    <property type="entry name" value="PROKAR_LIPOPROTEIN"/>
    <property type="match status" value="1"/>
</dbReference>
<proteinExistence type="predicted"/>
<evidence type="ECO:0000313" key="3">
    <source>
        <dbReference type="Proteomes" id="UP001230466"/>
    </source>
</evidence>
<organism evidence="2 3">
    <name type="scientific">Pasteurella atlantica</name>
    <dbReference type="NCBI Taxonomy" id="2827233"/>
    <lineage>
        <taxon>Bacteria</taxon>
        <taxon>Pseudomonadati</taxon>
        <taxon>Pseudomonadota</taxon>
        <taxon>Gammaproteobacteria</taxon>
        <taxon>Pasteurellales</taxon>
        <taxon>Pasteurellaceae</taxon>
        <taxon>Pasteurella</taxon>
    </lineage>
</organism>
<keyword evidence="1" id="KW-0732">Signal</keyword>
<accession>A0AAW8CLH1</accession>
<sequence length="62" mass="7152">MKKLLPLLTLLSLFIASCRFVDTSNKDFDITVNKIISRLLNSSKKQQEMVVKKLKNILKSKE</sequence>
<gene>
    <name evidence="2" type="ORF">QJU78_01610</name>
</gene>
<evidence type="ECO:0000256" key="1">
    <source>
        <dbReference type="SAM" id="SignalP"/>
    </source>
</evidence>
<reference evidence="2" key="1">
    <citation type="journal article" date="2023" name="Front. Microbiol.">
        <title>Phylogeography and host specificity of Pasteurellaceae pathogenic to sea-farmed fish in the north-east Atlantic.</title>
        <authorList>
            <person name="Gulla S."/>
            <person name="Colquhoun D.J."/>
            <person name="Olsen A.B."/>
            <person name="Spilsberg B."/>
            <person name="Lagesen K."/>
            <person name="Aakesson C.P."/>
            <person name="Strom S."/>
            <person name="Manji F."/>
            <person name="Birkbeck T.H."/>
            <person name="Nilsen H.K."/>
        </authorList>
    </citation>
    <scope>NUCLEOTIDE SEQUENCE</scope>
    <source>
        <strain evidence="2">VIB1234</strain>
    </source>
</reference>
<dbReference type="EMBL" id="JASAYJ010000002">
    <property type="protein sequence ID" value="MDP8186481.1"/>
    <property type="molecule type" value="Genomic_DNA"/>
</dbReference>
<evidence type="ECO:0000313" key="2">
    <source>
        <dbReference type="EMBL" id="MDP8186481.1"/>
    </source>
</evidence>
<protein>
    <recommendedName>
        <fullName evidence="4">Lipoprotein</fullName>
    </recommendedName>
</protein>
<dbReference type="AlphaFoldDB" id="A0AAW8CLH1"/>
<feature type="chain" id="PRO_5043947776" description="Lipoprotein" evidence="1">
    <location>
        <begin position="22"/>
        <end position="62"/>
    </location>
</feature>
<comment type="caution">
    <text evidence="2">The sequence shown here is derived from an EMBL/GenBank/DDBJ whole genome shotgun (WGS) entry which is preliminary data.</text>
</comment>
<dbReference type="Proteomes" id="UP001230466">
    <property type="component" value="Unassembled WGS sequence"/>
</dbReference>
<feature type="signal peptide" evidence="1">
    <location>
        <begin position="1"/>
        <end position="21"/>
    </location>
</feature>
<dbReference type="RefSeq" id="WP_211597028.1">
    <property type="nucleotide sequence ID" value="NZ_JAGRQI010000002.1"/>
</dbReference>
<evidence type="ECO:0008006" key="4">
    <source>
        <dbReference type="Google" id="ProtNLM"/>
    </source>
</evidence>
<name>A0AAW8CLH1_9PAST</name>